<accession>A0AA39R954</accession>
<evidence type="ECO:0000256" key="3">
    <source>
        <dbReference type="ARBA" id="ARBA00023163"/>
    </source>
</evidence>
<evidence type="ECO:0000313" key="6">
    <source>
        <dbReference type="EMBL" id="KAK0517237.1"/>
    </source>
</evidence>
<evidence type="ECO:0000256" key="5">
    <source>
        <dbReference type="SAM" id="MobiDB-lite"/>
    </source>
</evidence>
<dbReference type="GO" id="GO:0000124">
    <property type="term" value="C:SAGA complex"/>
    <property type="evidence" value="ECO:0007669"/>
    <property type="project" value="TreeGrafter"/>
</dbReference>
<sequence>MSDINPAALSRLDSVATVNPSALSLSKINRVSALPVQKATKTASTAQRINLEPLYTSLKAAIGENWGKYKEAISLFVLGRLNQNELAVQIDHYVTTDLNIKHLHNQLIAGIYGNVSRDSPKPGVAPWVSVNDKPTAHESKDEEDDEDEDADEDEDEDEDEEDEEEQESEFLDDDRDDDIDEDLARYSVFQDPEFHSLRAQIDNIRKDPPYR</sequence>
<dbReference type="PANTHER" id="PTHR21277">
    <property type="entry name" value="TRANSCRIPTIONAL ADAPTER 1"/>
    <property type="match status" value="1"/>
</dbReference>
<dbReference type="PANTHER" id="PTHR21277:SF5">
    <property type="entry name" value="TRANSCRIPTIONAL ADAPTER 1"/>
    <property type="match status" value="1"/>
</dbReference>
<protein>
    <submittedName>
        <fullName evidence="6">Uncharacterized protein</fullName>
    </submittedName>
</protein>
<dbReference type="Gene3D" id="3.30.70.2850">
    <property type="match status" value="1"/>
</dbReference>
<gene>
    <name evidence="6" type="ORF">JMJ35_000392</name>
</gene>
<dbReference type="EMBL" id="JAFEKC020000001">
    <property type="protein sequence ID" value="KAK0517237.1"/>
    <property type="molecule type" value="Genomic_DNA"/>
</dbReference>
<comment type="subcellular location">
    <subcellularLocation>
        <location evidence="1">Nucleus</location>
    </subcellularLocation>
</comment>
<dbReference type="SUPFAM" id="SSF48371">
    <property type="entry name" value="ARM repeat"/>
    <property type="match status" value="1"/>
</dbReference>
<keyword evidence="4" id="KW-0539">Nucleus</keyword>
<reference evidence="6" key="1">
    <citation type="submission" date="2023-03" db="EMBL/GenBank/DDBJ databases">
        <title>Complete genome of Cladonia borealis.</title>
        <authorList>
            <person name="Park H."/>
        </authorList>
    </citation>
    <scope>NUCLEOTIDE SEQUENCE</scope>
    <source>
        <strain evidence="6">ANT050790</strain>
    </source>
</reference>
<proteinExistence type="predicted"/>
<dbReference type="Pfam" id="PF12767">
    <property type="entry name" value="SAGA-Tad1"/>
    <property type="match status" value="1"/>
</dbReference>
<keyword evidence="3" id="KW-0804">Transcription</keyword>
<evidence type="ECO:0000256" key="1">
    <source>
        <dbReference type="ARBA" id="ARBA00004123"/>
    </source>
</evidence>
<name>A0AA39R954_9LECA</name>
<dbReference type="GO" id="GO:0005634">
    <property type="term" value="C:nucleus"/>
    <property type="evidence" value="ECO:0007669"/>
    <property type="project" value="UniProtKB-SubCell"/>
</dbReference>
<evidence type="ECO:0000313" key="7">
    <source>
        <dbReference type="Proteomes" id="UP001166286"/>
    </source>
</evidence>
<dbReference type="InterPro" id="IPR016024">
    <property type="entry name" value="ARM-type_fold"/>
</dbReference>
<comment type="caution">
    <text evidence="6">The sequence shown here is derived from an EMBL/GenBank/DDBJ whole genome shotgun (WGS) entry which is preliminary data.</text>
</comment>
<dbReference type="AlphaFoldDB" id="A0AA39R954"/>
<dbReference type="Proteomes" id="UP001166286">
    <property type="component" value="Unassembled WGS sequence"/>
</dbReference>
<organism evidence="6 7">
    <name type="scientific">Cladonia borealis</name>
    <dbReference type="NCBI Taxonomy" id="184061"/>
    <lineage>
        <taxon>Eukaryota</taxon>
        <taxon>Fungi</taxon>
        <taxon>Dikarya</taxon>
        <taxon>Ascomycota</taxon>
        <taxon>Pezizomycotina</taxon>
        <taxon>Lecanoromycetes</taxon>
        <taxon>OSLEUM clade</taxon>
        <taxon>Lecanoromycetidae</taxon>
        <taxon>Lecanorales</taxon>
        <taxon>Lecanorineae</taxon>
        <taxon>Cladoniaceae</taxon>
        <taxon>Cladonia</taxon>
    </lineage>
</organism>
<feature type="compositionally biased region" description="Acidic residues" evidence="5">
    <location>
        <begin position="141"/>
        <end position="181"/>
    </location>
</feature>
<dbReference type="GO" id="GO:0003713">
    <property type="term" value="F:transcription coactivator activity"/>
    <property type="evidence" value="ECO:0007669"/>
    <property type="project" value="TreeGrafter"/>
</dbReference>
<dbReference type="InterPro" id="IPR024738">
    <property type="entry name" value="Hfi1/Tada1"/>
</dbReference>
<keyword evidence="2" id="KW-0805">Transcription regulation</keyword>
<feature type="region of interest" description="Disordered" evidence="5">
    <location>
        <begin position="120"/>
        <end position="211"/>
    </location>
</feature>
<evidence type="ECO:0000256" key="4">
    <source>
        <dbReference type="ARBA" id="ARBA00023242"/>
    </source>
</evidence>
<keyword evidence="7" id="KW-1185">Reference proteome</keyword>
<evidence type="ECO:0000256" key="2">
    <source>
        <dbReference type="ARBA" id="ARBA00023015"/>
    </source>
</evidence>
<dbReference type="GO" id="GO:0006357">
    <property type="term" value="P:regulation of transcription by RNA polymerase II"/>
    <property type="evidence" value="ECO:0007669"/>
    <property type="project" value="TreeGrafter"/>
</dbReference>